<organism evidence="1 2">
    <name type="scientific">Achromobacter pestifer</name>
    <dbReference type="NCBI Taxonomy" id="1353889"/>
    <lineage>
        <taxon>Bacteria</taxon>
        <taxon>Pseudomonadati</taxon>
        <taxon>Pseudomonadota</taxon>
        <taxon>Betaproteobacteria</taxon>
        <taxon>Burkholderiales</taxon>
        <taxon>Alcaligenaceae</taxon>
        <taxon>Achromobacter</taxon>
    </lineage>
</organism>
<dbReference type="SMART" id="SM00028">
    <property type="entry name" value="TPR"/>
    <property type="match status" value="2"/>
</dbReference>
<name>A0A6S6Z3F7_9BURK</name>
<protein>
    <submittedName>
        <fullName evidence="1">Uncharacterized protein</fullName>
    </submittedName>
</protein>
<dbReference type="InterPro" id="IPR011990">
    <property type="entry name" value="TPR-like_helical_dom_sf"/>
</dbReference>
<evidence type="ECO:0000313" key="2">
    <source>
        <dbReference type="Proteomes" id="UP000494108"/>
    </source>
</evidence>
<accession>A0A6S6Z3F7</accession>
<dbReference type="InterPro" id="IPR019734">
    <property type="entry name" value="TPR_rpt"/>
</dbReference>
<evidence type="ECO:0000313" key="1">
    <source>
        <dbReference type="EMBL" id="CAB3649154.1"/>
    </source>
</evidence>
<sequence length="411" mass="45902">MAKFDKGSALPAGWNGLAHKSWVRGDAQSAINIVLADLNRHGAQKPLGIILQFAFYLFNAEDFEAAARILEGARAGYPKDPQLLLNLAVCLTKTKRHELAADRLTELIAIQPDNAVAWDALCNVRRAQGRFEDAAQAGTQALTLKDEAQAEAPSNWKLPAESPSAWLRATGKAQHSVLSFSLWGSGQSYLRGAIDNTLAAAQFYPGWQVRFYLDDTVPVAVRETLATLGADVRMETAGQNTRQRLTWRFKVADDPHVGRFVVRDADSVVNQRERSAVEAWIASDRWFHVMRDWWTHTDLMLAGMWGGIAGALPKIEPLLKTYTPPAVATSTIDQWFLRDKVWRYVRTSCLIHDRCFPVPNAVPWPDPAPADDTHVGMNDHILVEETQATRLREALDLHVPKWRENLGCLKL</sequence>
<dbReference type="SUPFAM" id="SSF48452">
    <property type="entry name" value="TPR-like"/>
    <property type="match status" value="1"/>
</dbReference>
<dbReference type="EMBL" id="CADIJX010000003">
    <property type="protein sequence ID" value="CAB3649154.1"/>
    <property type="molecule type" value="Genomic_DNA"/>
</dbReference>
<keyword evidence="2" id="KW-1185">Reference proteome</keyword>
<gene>
    <name evidence="1" type="ORF">LMG3431_02719</name>
</gene>
<dbReference type="Gene3D" id="1.25.40.10">
    <property type="entry name" value="Tetratricopeptide repeat domain"/>
    <property type="match status" value="1"/>
</dbReference>
<dbReference type="AlphaFoldDB" id="A0A6S6Z3F7"/>
<dbReference type="Pfam" id="PF14559">
    <property type="entry name" value="TPR_19"/>
    <property type="match status" value="1"/>
</dbReference>
<reference evidence="1 2" key="1">
    <citation type="submission" date="2020-04" db="EMBL/GenBank/DDBJ databases">
        <authorList>
            <person name="De Canck E."/>
        </authorList>
    </citation>
    <scope>NUCLEOTIDE SEQUENCE [LARGE SCALE GENOMIC DNA]</scope>
    <source>
        <strain evidence="1 2">LMG 3431</strain>
    </source>
</reference>
<dbReference type="Proteomes" id="UP000494108">
    <property type="component" value="Unassembled WGS sequence"/>
</dbReference>
<proteinExistence type="predicted"/>
<dbReference type="RefSeq" id="WP_175175010.1">
    <property type="nucleotide sequence ID" value="NZ_CADIJX010000003.1"/>
</dbReference>